<dbReference type="OrthoDB" id="148113at2"/>
<protein>
    <submittedName>
        <fullName evidence="2">Acetyl-CoA decarbonylase/synthase delta subunit</fullName>
    </submittedName>
</protein>
<sequence>MAFEPTKQKYTGAVRQVTLGVGDKAVTVGGRSCFPFYTFEGEMPNPPRVAMEVWDKNPGDEWPETAKEPFKDVLDDPVAWAKKCVEKYGAEIIALQTRSADPNADNKPAAEVAAVVKKVVDAVDVPVIVWGVANHEKDIEVMRLVAEQCSGKNLALAPVEEGDHKQIGAACMGYNHVVVASTPIDVNLAKQLNVLLGNLGVKDDKILIDPTTGALGYGLEYTYSVMERITQAALAQGDDKLANPIVNNLSIEVWKTKEANQTTEEAPELGDAKTRAVLMEAVTAVSYLLAGSDIVILRHPDTVKLVKDYIEKMMA</sequence>
<feature type="domain" description="CO dehydrogenase/acetyl-CoA synthase delta subunit TIM barrel" evidence="1">
    <location>
        <begin position="16"/>
        <end position="305"/>
    </location>
</feature>
<dbReference type="EMBL" id="FOUU01000001">
    <property type="protein sequence ID" value="SFM40909.1"/>
    <property type="molecule type" value="Genomic_DNA"/>
</dbReference>
<dbReference type="Proteomes" id="UP000199611">
    <property type="component" value="Unassembled WGS sequence"/>
</dbReference>
<proteinExistence type="predicted"/>
<organism evidence="2 3">
    <name type="scientific">Thermodesulforhabdus norvegica</name>
    <dbReference type="NCBI Taxonomy" id="39841"/>
    <lineage>
        <taxon>Bacteria</taxon>
        <taxon>Pseudomonadati</taxon>
        <taxon>Thermodesulfobacteriota</taxon>
        <taxon>Syntrophobacteria</taxon>
        <taxon>Syntrophobacterales</taxon>
        <taxon>Thermodesulforhabdaceae</taxon>
        <taxon>Thermodesulforhabdus</taxon>
    </lineage>
</organism>
<dbReference type="InterPro" id="IPR011005">
    <property type="entry name" value="Dihydropteroate_synth-like_sf"/>
</dbReference>
<dbReference type="STRING" id="39841.SAMN05660836_00101"/>
<gene>
    <name evidence="2" type="ORF">SAMN05660836_00101</name>
</gene>
<dbReference type="RefSeq" id="WP_093392596.1">
    <property type="nucleotide sequence ID" value="NZ_FOUU01000001.1"/>
</dbReference>
<evidence type="ECO:0000313" key="3">
    <source>
        <dbReference type="Proteomes" id="UP000199611"/>
    </source>
</evidence>
<dbReference type="InterPro" id="IPR051069">
    <property type="entry name" value="ACDS_complex_subunit"/>
</dbReference>
<reference evidence="2 3" key="1">
    <citation type="submission" date="2016-10" db="EMBL/GenBank/DDBJ databases">
        <authorList>
            <person name="de Groot N.N."/>
        </authorList>
    </citation>
    <scope>NUCLEOTIDE SEQUENCE [LARGE SCALE GENOMIC DNA]</scope>
    <source>
        <strain evidence="2 3">DSM 9990</strain>
    </source>
</reference>
<dbReference type="PANTHER" id="PTHR36214:SF5">
    <property type="entry name" value="ACETYL-COA DECARBONYLASE_SYNTHASE COMPLEX SUBUNIT DELTA"/>
    <property type="match status" value="1"/>
</dbReference>
<dbReference type="NCBIfam" id="NF003376">
    <property type="entry name" value="PRK04452.1-2"/>
    <property type="match status" value="1"/>
</dbReference>
<dbReference type="SUPFAM" id="SSF51717">
    <property type="entry name" value="Dihydropteroate synthetase-like"/>
    <property type="match status" value="1"/>
</dbReference>
<dbReference type="Gene3D" id="3.20.20.20">
    <property type="entry name" value="Dihydropteroate synthase-like"/>
    <property type="match status" value="1"/>
</dbReference>
<dbReference type="NCBIfam" id="NF003377">
    <property type="entry name" value="PRK04452.1-3"/>
    <property type="match status" value="1"/>
</dbReference>
<accession>A0A1I4QLH9</accession>
<dbReference type="Pfam" id="PF03599">
    <property type="entry name" value="CdhD"/>
    <property type="match status" value="1"/>
</dbReference>
<name>A0A1I4QLH9_9BACT</name>
<evidence type="ECO:0000259" key="1">
    <source>
        <dbReference type="Pfam" id="PF03599"/>
    </source>
</evidence>
<evidence type="ECO:0000313" key="2">
    <source>
        <dbReference type="EMBL" id="SFM40909.1"/>
    </source>
</evidence>
<dbReference type="InterPro" id="IPR016041">
    <property type="entry name" value="Ac-CoA_synth_d_su_TIM-brl"/>
</dbReference>
<dbReference type="AlphaFoldDB" id="A0A1I4QLH9"/>
<keyword evidence="3" id="KW-1185">Reference proteome</keyword>
<dbReference type="PANTHER" id="PTHR36214">
    <property type="match status" value="1"/>
</dbReference>